<accession>A0A820PT35</accession>
<dbReference type="Proteomes" id="UP000663869">
    <property type="component" value="Unassembled WGS sequence"/>
</dbReference>
<dbReference type="EMBL" id="CAJOBQ010001748">
    <property type="protein sequence ID" value="CAF4512861.1"/>
    <property type="molecule type" value="Genomic_DNA"/>
</dbReference>
<dbReference type="Proteomes" id="UP000663873">
    <property type="component" value="Unassembled WGS sequence"/>
</dbReference>
<proteinExistence type="predicted"/>
<dbReference type="Proteomes" id="UP000663862">
    <property type="component" value="Unassembled WGS sequence"/>
</dbReference>
<evidence type="ECO:0000313" key="2">
    <source>
        <dbReference type="EMBL" id="CAF3375466.1"/>
    </source>
</evidence>
<dbReference type="AlphaFoldDB" id="A0A820PT35"/>
<dbReference type="EMBL" id="CAJNYU010003662">
    <property type="protein sequence ID" value="CAF3691402.1"/>
    <property type="molecule type" value="Genomic_DNA"/>
</dbReference>
<dbReference type="EMBL" id="CAJOBO010001825">
    <property type="protein sequence ID" value="CAF4412070.1"/>
    <property type="molecule type" value="Genomic_DNA"/>
</dbReference>
<evidence type="ECO:0000313" key="3">
    <source>
        <dbReference type="EMBL" id="CAF3495831.1"/>
    </source>
</evidence>
<reference evidence="6" key="1">
    <citation type="submission" date="2021-02" db="EMBL/GenBank/DDBJ databases">
        <authorList>
            <person name="Nowell W R."/>
        </authorList>
    </citation>
    <scope>NUCLEOTIDE SEQUENCE</scope>
</reference>
<evidence type="ECO:0000313" key="5">
    <source>
        <dbReference type="EMBL" id="CAF4318725.1"/>
    </source>
</evidence>
<sequence length="131" mass="14982">MLEHRSVPTTGYHWNFIGILRSDVTLIPQPGIQWDFIGCYPSLFIDKTFRKFFPDYISSRLFLPFLDNEAQFVQMRIALSGQPSRQQSQVETAIPTIHGLGILKNSSDSRKFKQFKQLKAIQRKSGTSSGT</sequence>
<dbReference type="Proteomes" id="UP000663851">
    <property type="component" value="Unassembled WGS sequence"/>
</dbReference>
<gene>
    <name evidence="4" type="ORF">FME351_LOCUS27085</name>
    <name evidence="3" type="ORF">GRG538_LOCUS17279</name>
    <name evidence="6" type="ORF">HFQ381_LOCUS20898</name>
    <name evidence="1" type="ORF">LUA448_LOCUS981</name>
    <name evidence="8" type="ORF">QYT958_LOCUS15934</name>
    <name evidence="2" type="ORF">TIS948_LOCUS25452</name>
    <name evidence="7" type="ORF">TSG867_LOCUS21995</name>
    <name evidence="5" type="ORF">UJA718_LOCUS13720</name>
</gene>
<evidence type="ECO:0000313" key="6">
    <source>
        <dbReference type="EMBL" id="CAF4412070.1"/>
    </source>
</evidence>
<dbReference type="EMBL" id="CAJNYT010002836">
    <property type="protein sequence ID" value="CAF3495831.1"/>
    <property type="molecule type" value="Genomic_DNA"/>
</dbReference>
<dbReference type="Proteomes" id="UP000663833">
    <property type="component" value="Unassembled WGS sequence"/>
</dbReference>
<evidence type="ECO:0000313" key="8">
    <source>
        <dbReference type="EMBL" id="CAF4668908.1"/>
    </source>
</evidence>
<protein>
    <submittedName>
        <fullName evidence="6">Uncharacterized protein</fullName>
    </submittedName>
</protein>
<dbReference type="Proteomes" id="UP000663848">
    <property type="component" value="Unassembled WGS sequence"/>
</dbReference>
<evidence type="ECO:0000313" key="1">
    <source>
        <dbReference type="EMBL" id="CAF3181334.1"/>
    </source>
</evidence>
<dbReference type="EMBL" id="CAJOBR010002262">
    <property type="protein sequence ID" value="CAF4668908.1"/>
    <property type="molecule type" value="Genomic_DNA"/>
</dbReference>
<comment type="caution">
    <text evidence="6">The sequence shown here is derived from an EMBL/GenBank/DDBJ whole genome shotgun (WGS) entry which is preliminary data.</text>
</comment>
<dbReference type="EMBL" id="CAJNYD010000021">
    <property type="protein sequence ID" value="CAF3181334.1"/>
    <property type="molecule type" value="Genomic_DNA"/>
</dbReference>
<dbReference type="EMBL" id="CAJNXB010004412">
    <property type="protein sequence ID" value="CAF3375466.1"/>
    <property type="molecule type" value="Genomic_DNA"/>
</dbReference>
<name>A0A820PT35_9BILA</name>
<dbReference type="Proteomes" id="UP000663872">
    <property type="component" value="Unassembled WGS sequence"/>
</dbReference>
<evidence type="ECO:0000313" key="9">
    <source>
        <dbReference type="Proteomes" id="UP000663851"/>
    </source>
</evidence>
<keyword evidence="10" id="KW-1185">Reference proteome</keyword>
<organism evidence="6 9">
    <name type="scientific">Rotaria socialis</name>
    <dbReference type="NCBI Taxonomy" id="392032"/>
    <lineage>
        <taxon>Eukaryota</taxon>
        <taxon>Metazoa</taxon>
        <taxon>Spiralia</taxon>
        <taxon>Gnathifera</taxon>
        <taxon>Rotifera</taxon>
        <taxon>Eurotatoria</taxon>
        <taxon>Bdelloidea</taxon>
        <taxon>Philodinida</taxon>
        <taxon>Philodinidae</taxon>
        <taxon>Rotaria</taxon>
    </lineage>
</organism>
<evidence type="ECO:0000313" key="10">
    <source>
        <dbReference type="Proteomes" id="UP000663873"/>
    </source>
</evidence>
<evidence type="ECO:0000313" key="4">
    <source>
        <dbReference type="EMBL" id="CAF3691402.1"/>
    </source>
</evidence>
<evidence type="ECO:0000313" key="7">
    <source>
        <dbReference type="EMBL" id="CAF4512861.1"/>
    </source>
</evidence>
<dbReference type="Proteomes" id="UP000663825">
    <property type="component" value="Unassembled WGS sequence"/>
</dbReference>
<dbReference type="EMBL" id="CAJOBP010001880">
    <property type="protein sequence ID" value="CAF4318725.1"/>
    <property type="molecule type" value="Genomic_DNA"/>
</dbReference>